<organism evidence="3 4">
    <name type="scientific">Urochloa decumbens</name>
    <dbReference type="NCBI Taxonomy" id="240449"/>
    <lineage>
        <taxon>Eukaryota</taxon>
        <taxon>Viridiplantae</taxon>
        <taxon>Streptophyta</taxon>
        <taxon>Embryophyta</taxon>
        <taxon>Tracheophyta</taxon>
        <taxon>Spermatophyta</taxon>
        <taxon>Magnoliopsida</taxon>
        <taxon>Liliopsida</taxon>
        <taxon>Poales</taxon>
        <taxon>Poaceae</taxon>
        <taxon>PACMAD clade</taxon>
        <taxon>Panicoideae</taxon>
        <taxon>Panicodae</taxon>
        <taxon>Paniceae</taxon>
        <taxon>Melinidinae</taxon>
        <taxon>Urochloa</taxon>
    </lineage>
</organism>
<evidence type="ECO:0000313" key="3">
    <source>
        <dbReference type="EMBL" id="CAL4999062.1"/>
    </source>
</evidence>
<accession>A0ABC9BEH3</accession>
<evidence type="ECO:0000256" key="1">
    <source>
        <dbReference type="SAM" id="Coils"/>
    </source>
</evidence>
<name>A0ABC9BEH3_9POAL</name>
<protein>
    <submittedName>
        <fullName evidence="3">Uncharacterized protein</fullName>
    </submittedName>
</protein>
<proteinExistence type="predicted"/>
<feature type="region of interest" description="Disordered" evidence="2">
    <location>
        <begin position="288"/>
        <end position="347"/>
    </location>
</feature>
<feature type="compositionally biased region" description="Acidic residues" evidence="2">
    <location>
        <begin position="296"/>
        <end position="317"/>
    </location>
</feature>
<reference evidence="3" key="1">
    <citation type="submission" date="2024-10" db="EMBL/GenBank/DDBJ databases">
        <authorList>
            <person name="Ryan C."/>
        </authorList>
    </citation>
    <scope>NUCLEOTIDE SEQUENCE [LARGE SCALE GENOMIC DNA]</scope>
</reference>
<evidence type="ECO:0000256" key="2">
    <source>
        <dbReference type="SAM" id="MobiDB-lite"/>
    </source>
</evidence>
<sequence>MDEYGDDGLDPLFPPSVPHVPVSFEMQSQSEASYASFDRAPRVGLQALDLNSQADEFPNLGAYSDILAGRGGRTLGLRPPRQGAIRGRGQEVSLGLGRGQEVSAGLGRGQEVTAALGRGQPMPTTSGARRRRAPAMVAVAAAGAVGGAGGSRMAAGRGAGGGRGGRPCGQVSGRGGGSRRTRTPNTLPEQSINVEDDEEDECMDDGGNLRFSKLRNRKDQLKALYQFWCRLQKDTGLGRNPDGSIAASKTWWKDNTKGKPEWRRLQFGDPEYLDCMHLMFKDVVVDGSTSYVPGQDDGEEEEEEEEQEEGEEEDEDPSPISSNSRKRSSSTGSMSTATSPPKKSKSAMVQVFRHLVNKWNSQDEAGQKALMEVQKEIAREKIEATKEAARERYRATKEKMEVEHQQKMEDENRMAQSVRRCQELALEAGVAPDSIEFFACRTIFKEAYDRQFFCNIPTPEARLVFLKRWCQRNNIKMMLMTVLKAAGMGFLVKMKWGK</sequence>
<dbReference type="Proteomes" id="UP001497457">
    <property type="component" value="Chromosome 25rd"/>
</dbReference>
<keyword evidence="4" id="KW-1185">Reference proteome</keyword>
<dbReference type="PANTHER" id="PTHR47069:SF11">
    <property type="entry name" value="OS04G0275550 PROTEIN"/>
    <property type="match status" value="1"/>
</dbReference>
<feature type="region of interest" description="Disordered" evidence="2">
    <location>
        <begin position="148"/>
        <end position="201"/>
    </location>
</feature>
<gene>
    <name evidence="3" type="ORF">URODEC1_LOCUS64118</name>
</gene>
<feature type="coiled-coil region" evidence="1">
    <location>
        <begin position="368"/>
        <end position="410"/>
    </location>
</feature>
<feature type="compositionally biased region" description="Low complexity" evidence="2">
    <location>
        <begin position="318"/>
        <end position="341"/>
    </location>
</feature>
<dbReference type="EMBL" id="OZ075135">
    <property type="protein sequence ID" value="CAL4999062.1"/>
    <property type="molecule type" value="Genomic_DNA"/>
</dbReference>
<feature type="compositionally biased region" description="Gly residues" evidence="2">
    <location>
        <begin position="157"/>
        <end position="176"/>
    </location>
</feature>
<dbReference type="PANTHER" id="PTHR47069">
    <property type="match status" value="1"/>
</dbReference>
<evidence type="ECO:0000313" key="4">
    <source>
        <dbReference type="Proteomes" id="UP001497457"/>
    </source>
</evidence>
<keyword evidence="1" id="KW-0175">Coiled coil</keyword>
<dbReference type="AlphaFoldDB" id="A0ABC9BEH3"/>